<evidence type="ECO:0000313" key="6">
    <source>
        <dbReference type="EMBL" id="KAK9005674.1"/>
    </source>
</evidence>
<dbReference type="SUPFAM" id="SSF53335">
    <property type="entry name" value="S-adenosyl-L-methionine-dependent methyltransferases"/>
    <property type="match status" value="1"/>
</dbReference>
<evidence type="ECO:0000313" key="7">
    <source>
        <dbReference type="Proteomes" id="UP001396334"/>
    </source>
</evidence>
<proteinExistence type="predicted"/>
<protein>
    <submittedName>
        <fullName evidence="6">Uncharacterized protein</fullName>
    </submittedName>
</protein>
<dbReference type="SUPFAM" id="SSF46785">
    <property type="entry name" value="Winged helix' DNA-binding domain"/>
    <property type="match status" value="1"/>
</dbReference>
<organism evidence="6 7">
    <name type="scientific">Hibiscus sabdariffa</name>
    <name type="common">roselle</name>
    <dbReference type="NCBI Taxonomy" id="183260"/>
    <lineage>
        <taxon>Eukaryota</taxon>
        <taxon>Viridiplantae</taxon>
        <taxon>Streptophyta</taxon>
        <taxon>Embryophyta</taxon>
        <taxon>Tracheophyta</taxon>
        <taxon>Spermatophyta</taxon>
        <taxon>Magnoliopsida</taxon>
        <taxon>eudicotyledons</taxon>
        <taxon>Gunneridae</taxon>
        <taxon>Pentapetalae</taxon>
        <taxon>rosids</taxon>
        <taxon>malvids</taxon>
        <taxon>Malvales</taxon>
        <taxon>Malvaceae</taxon>
        <taxon>Malvoideae</taxon>
        <taxon>Hibiscus</taxon>
    </lineage>
</organism>
<name>A0ABR2QYD3_9ROSI</name>
<keyword evidence="7" id="KW-1185">Reference proteome</keyword>
<dbReference type="Gene3D" id="1.10.10.10">
    <property type="entry name" value="Winged helix-like DNA-binding domain superfamily/Winged helix DNA-binding domain"/>
    <property type="match status" value="1"/>
</dbReference>
<dbReference type="InterPro" id="IPR029063">
    <property type="entry name" value="SAM-dependent_MTases_sf"/>
</dbReference>
<evidence type="ECO:0000259" key="5">
    <source>
        <dbReference type="Pfam" id="PF08100"/>
    </source>
</evidence>
<feature type="domain" description="O-methyltransferase dimerisation" evidence="5">
    <location>
        <begin position="22"/>
        <end position="107"/>
    </location>
</feature>
<dbReference type="InterPro" id="IPR036388">
    <property type="entry name" value="WH-like_DNA-bd_sf"/>
</dbReference>
<dbReference type="InterPro" id="IPR016461">
    <property type="entry name" value="COMT-like"/>
</dbReference>
<gene>
    <name evidence="6" type="ORF">V6N11_043099</name>
</gene>
<evidence type="ECO:0000256" key="3">
    <source>
        <dbReference type="ARBA" id="ARBA00022691"/>
    </source>
</evidence>
<dbReference type="InterPro" id="IPR036390">
    <property type="entry name" value="WH_DNA-bd_sf"/>
</dbReference>
<dbReference type="PROSITE" id="PS51683">
    <property type="entry name" value="SAM_OMT_II"/>
    <property type="match status" value="1"/>
</dbReference>
<dbReference type="CDD" id="cd02440">
    <property type="entry name" value="AdoMet_MTases"/>
    <property type="match status" value="1"/>
</dbReference>
<dbReference type="Pfam" id="PF00891">
    <property type="entry name" value="Methyltransf_2"/>
    <property type="match status" value="1"/>
</dbReference>
<dbReference type="Pfam" id="PF08100">
    <property type="entry name" value="Dimerisation"/>
    <property type="match status" value="1"/>
</dbReference>
<sequence length="357" mass="40624">MDLMKGEEINLDELLQAQAYVWNFTFRHIGSMSLKCAVELQIPDIIHNHGRPISISDLALAVGIHRSKILYLDRLMRILVHSGFFAESETDDRQKAYALTPVSRLLRKDNPMSSRPFILAMLEPVFLKPWEYLSGWLQNDDHPSVFISAHGENMWDYAGHEPRMNRFFNDAMASDGLVAASAVLSKCKGVFEGMKSMVDVGGGTGTITKELAKSFPEMESTVFDLPHVVDGLQGSRNLKYVGGNMLEEVPHGDIVMLKWILHDWSDQDCVKILERCKEAIENKEKGGKVIIIEMVIGNEDECVETQTKLFFDMQMMVCPDGKERNEQQWRKLFCDAGYTHYNIYNILGLRSLIELFP</sequence>
<dbReference type="PIRSF" id="PIRSF005739">
    <property type="entry name" value="O-mtase"/>
    <property type="match status" value="1"/>
</dbReference>
<evidence type="ECO:0000256" key="2">
    <source>
        <dbReference type="ARBA" id="ARBA00022679"/>
    </source>
</evidence>
<dbReference type="Gene3D" id="3.40.50.150">
    <property type="entry name" value="Vaccinia Virus protein VP39"/>
    <property type="match status" value="1"/>
</dbReference>
<dbReference type="InterPro" id="IPR012967">
    <property type="entry name" value="COMT_dimerisation"/>
</dbReference>
<keyword evidence="1" id="KW-0489">Methyltransferase</keyword>
<dbReference type="InterPro" id="IPR001077">
    <property type="entry name" value="COMT_C"/>
</dbReference>
<feature type="domain" description="O-methyltransferase C-terminal" evidence="4">
    <location>
        <begin position="130"/>
        <end position="338"/>
    </location>
</feature>
<keyword evidence="3" id="KW-0949">S-adenosyl-L-methionine</keyword>
<dbReference type="Proteomes" id="UP001396334">
    <property type="component" value="Unassembled WGS sequence"/>
</dbReference>
<dbReference type="PANTHER" id="PTHR11746">
    <property type="entry name" value="O-METHYLTRANSFERASE"/>
    <property type="match status" value="1"/>
</dbReference>
<evidence type="ECO:0000256" key="1">
    <source>
        <dbReference type="ARBA" id="ARBA00022603"/>
    </source>
</evidence>
<evidence type="ECO:0000259" key="4">
    <source>
        <dbReference type="Pfam" id="PF00891"/>
    </source>
</evidence>
<dbReference type="EMBL" id="JBBPBN010000030">
    <property type="protein sequence ID" value="KAK9005674.1"/>
    <property type="molecule type" value="Genomic_DNA"/>
</dbReference>
<keyword evidence="2" id="KW-0808">Transferase</keyword>
<comment type="caution">
    <text evidence="6">The sequence shown here is derived from an EMBL/GenBank/DDBJ whole genome shotgun (WGS) entry which is preliminary data.</text>
</comment>
<accession>A0ABR2QYD3</accession>
<reference evidence="6 7" key="1">
    <citation type="journal article" date="2024" name="G3 (Bethesda)">
        <title>Genome assembly of Hibiscus sabdariffa L. provides insights into metabolisms of medicinal natural products.</title>
        <authorList>
            <person name="Kim T."/>
        </authorList>
    </citation>
    <scope>NUCLEOTIDE SEQUENCE [LARGE SCALE GENOMIC DNA]</scope>
    <source>
        <strain evidence="6">TK-2024</strain>
        <tissue evidence="6">Old leaves</tissue>
    </source>
</reference>